<feature type="domain" description="HSac2" evidence="3">
    <location>
        <begin position="742"/>
        <end position="900"/>
    </location>
</feature>
<dbReference type="Pfam" id="PF12456">
    <property type="entry name" value="hSac2"/>
    <property type="match status" value="1"/>
</dbReference>
<dbReference type="PROSITE" id="PS50275">
    <property type="entry name" value="SAC"/>
    <property type="match status" value="1"/>
</dbReference>
<name>A0AAD4C3K7_BOLED</name>
<evidence type="ECO:0000256" key="1">
    <source>
        <dbReference type="SAM" id="MobiDB-lite"/>
    </source>
</evidence>
<feature type="compositionally biased region" description="Low complexity" evidence="1">
    <location>
        <begin position="196"/>
        <end position="214"/>
    </location>
</feature>
<accession>A0AAD4C3K7</accession>
<organism evidence="4 5">
    <name type="scientific">Boletus edulis BED1</name>
    <dbReference type="NCBI Taxonomy" id="1328754"/>
    <lineage>
        <taxon>Eukaryota</taxon>
        <taxon>Fungi</taxon>
        <taxon>Dikarya</taxon>
        <taxon>Basidiomycota</taxon>
        <taxon>Agaricomycotina</taxon>
        <taxon>Agaricomycetes</taxon>
        <taxon>Agaricomycetidae</taxon>
        <taxon>Boletales</taxon>
        <taxon>Boletineae</taxon>
        <taxon>Boletaceae</taxon>
        <taxon>Boletoideae</taxon>
        <taxon>Boletus</taxon>
    </lineage>
</organism>
<dbReference type="Pfam" id="PF02383">
    <property type="entry name" value="Syja_N"/>
    <property type="match status" value="1"/>
</dbReference>
<dbReference type="AlphaFoldDB" id="A0AAD4C3K7"/>
<proteinExistence type="predicted"/>
<evidence type="ECO:0000313" key="4">
    <source>
        <dbReference type="EMBL" id="KAF8447889.1"/>
    </source>
</evidence>
<dbReference type="Proteomes" id="UP001194468">
    <property type="component" value="Unassembled WGS sequence"/>
</dbReference>
<evidence type="ECO:0000259" key="2">
    <source>
        <dbReference type="PROSITE" id="PS50275"/>
    </source>
</evidence>
<dbReference type="InterPro" id="IPR034753">
    <property type="entry name" value="hSac2"/>
</dbReference>
<dbReference type="GO" id="GO:0005783">
    <property type="term" value="C:endoplasmic reticulum"/>
    <property type="evidence" value="ECO:0007669"/>
    <property type="project" value="TreeGrafter"/>
</dbReference>
<reference evidence="4" key="1">
    <citation type="submission" date="2019-10" db="EMBL/GenBank/DDBJ databases">
        <authorList>
            <consortium name="DOE Joint Genome Institute"/>
            <person name="Kuo A."/>
            <person name="Miyauchi S."/>
            <person name="Kiss E."/>
            <person name="Drula E."/>
            <person name="Kohler A."/>
            <person name="Sanchez-Garcia M."/>
            <person name="Andreopoulos B."/>
            <person name="Barry K.W."/>
            <person name="Bonito G."/>
            <person name="Buee M."/>
            <person name="Carver A."/>
            <person name="Chen C."/>
            <person name="Cichocki N."/>
            <person name="Clum A."/>
            <person name="Culley D."/>
            <person name="Crous P.W."/>
            <person name="Fauchery L."/>
            <person name="Girlanda M."/>
            <person name="Hayes R."/>
            <person name="Keri Z."/>
            <person name="LaButti K."/>
            <person name="Lipzen A."/>
            <person name="Lombard V."/>
            <person name="Magnuson J."/>
            <person name="Maillard F."/>
            <person name="Morin E."/>
            <person name="Murat C."/>
            <person name="Nolan M."/>
            <person name="Ohm R."/>
            <person name="Pangilinan J."/>
            <person name="Pereira M."/>
            <person name="Perotto S."/>
            <person name="Peter M."/>
            <person name="Riley R."/>
            <person name="Sitrit Y."/>
            <person name="Stielow B."/>
            <person name="Szollosi G."/>
            <person name="Zifcakova L."/>
            <person name="Stursova M."/>
            <person name="Spatafora J.W."/>
            <person name="Tedersoo L."/>
            <person name="Vaario L.-M."/>
            <person name="Yamada A."/>
            <person name="Yan M."/>
            <person name="Wang P."/>
            <person name="Xu J."/>
            <person name="Bruns T."/>
            <person name="Baldrian P."/>
            <person name="Vilgalys R."/>
            <person name="Henrissat B."/>
            <person name="Grigoriev I.V."/>
            <person name="Hibbett D."/>
            <person name="Nagy L.G."/>
            <person name="Martin F.M."/>
        </authorList>
    </citation>
    <scope>NUCLEOTIDE SEQUENCE</scope>
    <source>
        <strain evidence="4">BED1</strain>
    </source>
</reference>
<comment type="caution">
    <text evidence="4">The sequence shown here is derived from an EMBL/GenBank/DDBJ whole genome shotgun (WGS) entry which is preliminary data.</text>
</comment>
<dbReference type="GO" id="GO:0046856">
    <property type="term" value="P:phosphatidylinositol dephosphorylation"/>
    <property type="evidence" value="ECO:0007669"/>
    <property type="project" value="TreeGrafter"/>
</dbReference>
<gene>
    <name evidence="4" type="ORF">L210DRAFT_3757651</name>
</gene>
<keyword evidence="5" id="KW-1185">Reference proteome</keyword>
<feature type="domain" description="SAC" evidence="2">
    <location>
        <begin position="303"/>
        <end position="670"/>
    </location>
</feature>
<sequence>MATCVGLKPSFVLPPIPHPHPYEHIAIIATDEGLAMRPYLTGPSHSLSYVRIPWGKHPNVQELQHDGNDSSIDWKSSVVIYGIVGIMELFNASYLLVITARSHVGCLFDEDHPIYSVKSVCAIPLFKDRAQHVLDTIAGHISPALPHLPNDGAQDLALAEESTSTRVKFADENNVKIMSPTARVDTASIQGEERLSSLPSSGTSTPTSSDSSTGPNIVKAIADRMSFWTRLSGRQSTLPHDSATGSDTHRSLDSIIQSAQGEPTAIIDTIIASTAPPPESVEERHTELEDRVVRECVREYVKGCMYFAYHFDITKSLQNKHDQFLKSRTEESLLAKLNALPPDPSTDHSDSKVDPLVEPFSTLPLWRRVTREFWWNEWLLKPFIDAGMHSYVLPIVQGHFQVSSFDLPKSSYMSEHDVVSRVDYLIASRRSRYRAGLRYQRRGVDEEAHVANFVETETIMRIERNGIANVFSFVQIRGSIPLYWTQSGYSIKPPPVLSPERTPEQSLDAMKRHFQHTVAIYGPHTIVNLTEQTGKEGVLTNAYKSHVQRIGNKDIRYCEWDFHHETRGMKYENISKLIDNLERTFQSQGYFWISDHMLLAKQKGVFRVNCIDCLDRTNVVQSAFARHVLGMQLEAVGLTIEPHNGRSGMDTAFNDVWANNGDAISRAYAGTSALKGDFTRTGKRDLGGLLSDGVNSLARMYSATFGDWFSQAIIDFMLGYRTDSVFSEFLLKLQSTDPQELIRLSRIRAEAIATSVSRVLDEGEPLLAGWTLIAPEHLNMKISDRFEEKVLLLSARALYIVRYDYTLEKVKLYTRVPLGMITRMTKGAYILSPLEEASRDPTQNAGFIVTWLNTDLVSSRMTSYSYRNCPVDVSKSDSAHVEVHDKMAPGSAKSVGNRLLGMVHTRATSKSATLGDRAGSKDTSCAAFKALPMGSTHVRNASRYAEPADDLASATSCKEAVDIIVGAIQRACEDIGSASGKHFIVEEDIVSVSEAQRTTSIYAKMEYGVKRLLWLGG</sequence>
<feature type="region of interest" description="Disordered" evidence="1">
    <location>
        <begin position="181"/>
        <end position="216"/>
    </location>
</feature>
<protein>
    <submittedName>
        <fullName evidence="4">SacI homology domain-containing protein</fullName>
    </submittedName>
</protein>
<evidence type="ECO:0000313" key="5">
    <source>
        <dbReference type="Proteomes" id="UP001194468"/>
    </source>
</evidence>
<evidence type="ECO:0000259" key="3">
    <source>
        <dbReference type="PROSITE" id="PS51791"/>
    </source>
</evidence>
<dbReference type="EMBL" id="WHUW01000004">
    <property type="protein sequence ID" value="KAF8447889.1"/>
    <property type="molecule type" value="Genomic_DNA"/>
</dbReference>
<dbReference type="PANTHER" id="PTHR45662">
    <property type="entry name" value="PHOSPHATIDYLINOSITIDE PHOSPHATASE SAC1"/>
    <property type="match status" value="1"/>
</dbReference>
<dbReference type="InterPro" id="IPR022158">
    <property type="entry name" value="Inositol_phosphatase"/>
</dbReference>
<dbReference type="GO" id="GO:0043812">
    <property type="term" value="F:phosphatidylinositol-4-phosphate phosphatase activity"/>
    <property type="evidence" value="ECO:0007669"/>
    <property type="project" value="TreeGrafter"/>
</dbReference>
<dbReference type="InterPro" id="IPR002013">
    <property type="entry name" value="SAC_dom"/>
</dbReference>
<reference evidence="4" key="2">
    <citation type="journal article" date="2020" name="Nat. Commun.">
        <title>Large-scale genome sequencing of mycorrhizal fungi provides insights into the early evolution of symbiotic traits.</title>
        <authorList>
            <person name="Miyauchi S."/>
            <person name="Kiss E."/>
            <person name="Kuo A."/>
            <person name="Drula E."/>
            <person name="Kohler A."/>
            <person name="Sanchez-Garcia M."/>
            <person name="Morin E."/>
            <person name="Andreopoulos B."/>
            <person name="Barry K.W."/>
            <person name="Bonito G."/>
            <person name="Buee M."/>
            <person name="Carver A."/>
            <person name="Chen C."/>
            <person name="Cichocki N."/>
            <person name="Clum A."/>
            <person name="Culley D."/>
            <person name="Crous P.W."/>
            <person name="Fauchery L."/>
            <person name="Girlanda M."/>
            <person name="Hayes R.D."/>
            <person name="Keri Z."/>
            <person name="LaButti K."/>
            <person name="Lipzen A."/>
            <person name="Lombard V."/>
            <person name="Magnuson J."/>
            <person name="Maillard F."/>
            <person name="Murat C."/>
            <person name="Nolan M."/>
            <person name="Ohm R.A."/>
            <person name="Pangilinan J."/>
            <person name="Pereira M.F."/>
            <person name="Perotto S."/>
            <person name="Peter M."/>
            <person name="Pfister S."/>
            <person name="Riley R."/>
            <person name="Sitrit Y."/>
            <person name="Stielow J.B."/>
            <person name="Szollosi G."/>
            <person name="Zifcakova L."/>
            <person name="Stursova M."/>
            <person name="Spatafora J.W."/>
            <person name="Tedersoo L."/>
            <person name="Vaario L.M."/>
            <person name="Yamada A."/>
            <person name="Yan M."/>
            <person name="Wang P."/>
            <person name="Xu J."/>
            <person name="Bruns T."/>
            <person name="Baldrian P."/>
            <person name="Vilgalys R."/>
            <person name="Dunand C."/>
            <person name="Henrissat B."/>
            <person name="Grigoriev I.V."/>
            <person name="Hibbett D."/>
            <person name="Nagy L.G."/>
            <person name="Martin F.M."/>
        </authorList>
    </citation>
    <scope>NUCLEOTIDE SEQUENCE</scope>
    <source>
        <strain evidence="4">BED1</strain>
    </source>
</reference>
<dbReference type="PROSITE" id="PS51791">
    <property type="entry name" value="HSAC2"/>
    <property type="match status" value="1"/>
</dbReference>
<dbReference type="PANTHER" id="PTHR45662:SF7">
    <property type="entry name" value="SACI DOMAIN PROTEIN (AFU_ORTHOLOGUE AFUA_1G15890)"/>
    <property type="match status" value="1"/>
</dbReference>